<organism evidence="2 3">
    <name type="scientific">Lentinula aciculospora</name>
    <dbReference type="NCBI Taxonomy" id="153920"/>
    <lineage>
        <taxon>Eukaryota</taxon>
        <taxon>Fungi</taxon>
        <taxon>Dikarya</taxon>
        <taxon>Basidiomycota</taxon>
        <taxon>Agaricomycotina</taxon>
        <taxon>Agaricomycetes</taxon>
        <taxon>Agaricomycetidae</taxon>
        <taxon>Agaricales</taxon>
        <taxon>Marasmiineae</taxon>
        <taxon>Omphalotaceae</taxon>
        <taxon>Lentinula</taxon>
    </lineage>
</organism>
<keyword evidence="3" id="KW-1185">Reference proteome</keyword>
<evidence type="ECO:0000313" key="2">
    <source>
        <dbReference type="EMBL" id="KAJ4478394.1"/>
    </source>
</evidence>
<sequence length="171" mass="19488">MKLQPIAVLQSILFAILVLAFSLCDAMPISNSTLEPFNDTSSKSPPVVSVSTGHNNANDARTDICFFTMWSVSARKNYEKPSRFILRNWDGKTGASFQARDVHYRKGTWHSVTHNQYLNTNLWESEFKDNFFCWDTEQTAMEKAMSSRDWEGVASALFIPRTRLVLAARLK</sequence>
<protein>
    <submittedName>
        <fullName evidence="2">Uncharacterized protein</fullName>
    </submittedName>
</protein>
<keyword evidence="1" id="KW-0732">Signal</keyword>
<feature type="chain" id="PRO_5040963516" evidence="1">
    <location>
        <begin position="27"/>
        <end position="171"/>
    </location>
</feature>
<name>A0A9W9ABX8_9AGAR</name>
<evidence type="ECO:0000313" key="3">
    <source>
        <dbReference type="Proteomes" id="UP001150266"/>
    </source>
</evidence>
<feature type="signal peptide" evidence="1">
    <location>
        <begin position="1"/>
        <end position="26"/>
    </location>
</feature>
<comment type="caution">
    <text evidence="2">The sequence shown here is derived from an EMBL/GenBank/DDBJ whole genome shotgun (WGS) entry which is preliminary data.</text>
</comment>
<dbReference type="EMBL" id="JAOTPV010000009">
    <property type="protein sequence ID" value="KAJ4478394.1"/>
    <property type="molecule type" value="Genomic_DNA"/>
</dbReference>
<proteinExistence type="predicted"/>
<accession>A0A9W9ABX8</accession>
<evidence type="ECO:0000256" key="1">
    <source>
        <dbReference type="SAM" id="SignalP"/>
    </source>
</evidence>
<gene>
    <name evidence="2" type="ORF">J3R30DRAFT_2896436</name>
</gene>
<dbReference type="Proteomes" id="UP001150266">
    <property type="component" value="Unassembled WGS sequence"/>
</dbReference>
<reference evidence="2" key="1">
    <citation type="submission" date="2022-08" db="EMBL/GenBank/DDBJ databases">
        <title>A Global Phylogenomic Analysis of the Shiitake Genus Lentinula.</title>
        <authorList>
            <consortium name="DOE Joint Genome Institute"/>
            <person name="Sierra-Patev S."/>
            <person name="Min B."/>
            <person name="Naranjo-Ortiz M."/>
            <person name="Looney B."/>
            <person name="Konkel Z."/>
            <person name="Slot J.C."/>
            <person name="Sakamoto Y."/>
            <person name="Steenwyk J.L."/>
            <person name="Rokas A."/>
            <person name="Carro J."/>
            <person name="Camarero S."/>
            <person name="Ferreira P."/>
            <person name="Molpeceres G."/>
            <person name="Ruiz-Duenas F.J."/>
            <person name="Serrano A."/>
            <person name="Henrissat B."/>
            <person name="Drula E."/>
            <person name="Hughes K.W."/>
            <person name="Mata J.L."/>
            <person name="Ishikawa N.K."/>
            <person name="Vargas-Isla R."/>
            <person name="Ushijima S."/>
            <person name="Smith C.A."/>
            <person name="Ahrendt S."/>
            <person name="Andreopoulos W."/>
            <person name="He G."/>
            <person name="Labutti K."/>
            <person name="Lipzen A."/>
            <person name="Ng V."/>
            <person name="Riley R."/>
            <person name="Sandor L."/>
            <person name="Barry K."/>
            <person name="Martinez A.T."/>
            <person name="Xiao Y."/>
            <person name="Gibbons J.G."/>
            <person name="Terashima K."/>
            <person name="Grigoriev I.V."/>
            <person name="Hibbett D.S."/>
        </authorList>
    </citation>
    <scope>NUCLEOTIDE SEQUENCE</scope>
    <source>
        <strain evidence="2">JLM2183</strain>
    </source>
</reference>
<dbReference type="AlphaFoldDB" id="A0A9W9ABX8"/>